<keyword evidence="3" id="KW-1185">Reference proteome</keyword>
<gene>
    <name evidence="2" type="ORF">Tco_0877132</name>
</gene>
<feature type="region of interest" description="Disordered" evidence="1">
    <location>
        <begin position="72"/>
        <end position="237"/>
    </location>
</feature>
<feature type="region of interest" description="Disordered" evidence="1">
    <location>
        <begin position="1"/>
        <end position="49"/>
    </location>
</feature>
<evidence type="ECO:0000256" key="1">
    <source>
        <dbReference type="SAM" id="MobiDB-lite"/>
    </source>
</evidence>
<reference evidence="2" key="2">
    <citation type="submission" date="2022-01" db="EMBL/GenBank/DDBJ databases">
        <authorList>
            <person name="Yamashiro T."/>
            <person name="Shiraishi A."/>
            <person name="Satake H."/>
            <person name="Nakayama K."/>
        </authorList>
    </citation>
    <scope>NUCLEOTIDE SEQUENCE</scope>
</reference>
<evidence type="ECO:0000313" key="3">
    <source>
        <dbReference type="Proteomes" id="UP001151760"/>
    </source>
</evidence>
<dbReference type="EMBL" id="BQNB010013636">
    <property type="protein sequence ID" value="GJT18426.1"/>
    <property type="molecule type" value="Genomic_DNA"/>
</dbReference>
<proteinExistence type="predicted"/>
<comment type="caution">
    <text evidence="2">The sequence shown here is derived from an EMBL/GenBank/DDBJ whole genome shotgun (WGS) entry which is preliminary data.</text>
</comment>
<dbReference type="Proteomes" id="UP001151760">
    <property type="component" value="Unassembled WGS sequence"/>
</dbReference>
<feature type="compositionally biased region" description="Basic and acidic residues" evidence="1">
    <location>
        <begin position="129"/>
        <end position="237"/>
    </location>
</feature>
<feature type="compositionally biased region" description="Basic and acidic residues" evidence="1">
    <location>
        <begin position="1"/>
        <end position="22"/>
    </location>
</feature>
<evidence type="ECO:0000313" key="2">
    <source>
        <dbReference type="EMBL" id="GJT18426.1"/>
    </source>
</evidence>
<sequence>MRRGELRGRESPGMRQEREDSRSIYTAPPSSRRFTRRGSSVGSLSPRFIRKRYIAVPQAALSPRESRLAIPCAAPSYHSTRSPGIGAGSGRAQLSRKGHRRGRPEGVSTVLAPARERLGGGDDGQTTGRRHDTALQKRKAQEREVSRTRGHVRGGEEKGSRKRAGDEREGGMKGGGRVREEGARPRRKRDDGKNQREVKRKNEGAGKDKEKGEGLVERIWRGRRVDAGRSTEARKRE</sequence>
<accession>A0ABQ5BU88</accession>
<protein>
    <submittedName>
        <fullName evidence="2">Uncharacterized protein</fullName>
    </submittedName>
</protein>
<organism evidence="2 3">
    <name type="scientific">Tanacetum coccineum</name>
    <dbReference type="NCBI Taxonomy" id="301880"/>
    <lineage>
        <taxon>Eukaryota</taxon>
        <taxon>Viridiplantae</taxon>
        <taxon>Streptophyta</taxon>
        <taxon>Embryophyta</taxon>
        <taxon>Tracheophyta</taxon>
        <taxon>Spermatophyta</taxon>
        <taxon>Magnoliopsida</taxon>
        <taxon>eudicotyledons</taxon>
        <taxon>Gunneridae</taxon>
        <taxon>Pentapetalae</taxon>
        <taxon>asterids</taxon>
        <taxon>campanulids</taxon>
        <taxon>Asterales</taxon>
        <taxon>Asteraceae</taxon>
        <taxon>Asteroideae</taxon>
        <taxon>Anthemideae</taxon>
        <taxon>Anthemidinae</taxon>
        <taxon>Tanacetum</taxon>
    </lineage>
</organism>
<name>A0ABQ5BU88_9ASTR</name>
<reference evidence="2" key="1">
    <citation type="journal article" date="2022" name="Int. J. Mol. Sci.">
        <title>Draft Genome of Tanacetum Coccineum: Genomic Comparison of Closely Related Tanacetum-Family Plants.</title>
        <authorList>
            <person name="Yamashiro T."/>
            <person name="Shiraishi A."/>
            <person name="Nakayama K."/>
            <person name="Satake H."/>
        </authorList>
    </citation>
    <scope>NUCLEOTIDE SEQUENCE</scope>
</reference>